<comment type="caution">
    <text evidence="2">The sequence shown here is derived from an EMBL/GenBank/DDBJ whole genome shotgun (WGS) entry which is preliminary data.</text>
</comment>
<dbReference type="EMBL" id="BGPR01024204">
    <property type="protein sequence ID" value="GBN92076.1"/>
    <property type="molecule type" value="Genomic_DNA"/>
</dbReference>
<sequence length="120" mass="13448">MVQTIFLERAFFKRPARPAEAGIRGMPASGNDFTARNLVRGPFIAREGRLVRLHHGRCALFFRESSGRPMSQFLKTMVVVGQFVDGIAGGFFFGADFTRYYGSVEHHEWVCGSVPCTKMV</sequence>
<dbReference type="EMBL" id="BGPR01024984">
    <property type="protein sequence ID" value="GBN93508.1"/>
    <property type="molecule type" value="Genomic_DNA"/>
</dbReference>
<protein>
    <submittedName>
        <fullName evidence="2">Uncharacterized protein</fullName>
    </submittedName>
</protein>
<organism evidence="2 5">
    <name type="scientific">Araneus ventricosus</name>
    <name type="common">Orbweaver spider</name>
    <name type="synonym">Epeira ventricosa</name>
    <dbReference type="NCBI Taxonomy" id="182803"/>
    <lineage>
        <taxon>Eukaryota</taxon>
        <taxon>Metazoa</taxon>
        <taxon>Ecdysozoa</taxon>
        <taxon>Arthropoda</taxon>
        <taxon>Chelicerata</taxon>
        <taxon>Arachnida</taxon>
        <taxon>Araneae</taxon>
        <taxon>Araneomorphae</taxon>
        <taxon>Entelegynae</taxon>
        <taxon>Araneoidea</taxon>
        <taxon>Araneidae</taxon>
        <taxon>Araneus</taxon>
    </lineage>
</organism>
<dbReference type="EMBL" id="BGPR01024211">
    <property type="protein sequence ID" value="GBN92091.1"/>
    <property type="molecule type" value="Genomic_DNA"/>
</dbReference>
<name>A0A4Y2SVV0_ARAVE</name>
<accession>A0A4Y2SVV0</accession>
<gene>
    <name evidence="4" type="ORF">AVEN_161362_1</name>
    <name evidence="1" type="ORF">AVEN_267257_1</name>
    <name evidence="2" type="ORF">AVEN_271304_1</name>
    <name evidence="3" type="ORF">AVEN_28246_1</name>
</gene>
<proteinExistence type="predicted"/>
<evidence type="ECO:0000313" key="4">
    <source>
        <dbReference type="EMBL" id="GBN93515.1"/>
    </source>
</evidence>
<evidence type="ECO:0000313" key="2">
    <source>
        <dbReference type="EMBL" id="GBN92091.1"/>
    </source>
</evidence>
<reference evidence="2 5" key="1">
    <citation type="journal article" date="2019" name="Sci. Rep.">
        <title>Orb-weaving spider Araneus ventricosus genome elucidates the spidroin gene catalogue.</title>
        <authorList>
            <person name="Kono N."/>
            <person name="Nakamura H."/>
            <person name="Ohtoshi R."/>
            <person name="Moran D.A.P."/>
            <person name="Shinohara A."/>
            <person name="Yoshida Y."/>
            <person name="Fujiwara M."/>
            <person name="Mori M."/>
            <person name="Tomita M."/>
            <person name="Arakawa K."/>
        </authorList>
    </citation>
    <scope>NUCLEOTIDE SEQUENCE [LARGE SCALE GENOMIC DNA]</scope>
</reference>
<keyword evidence="5" id="KW-1185">Reference proteome</keyword>
<dbReference type="Proteomes" id="UP000499080">
    <property type="component" value="Unassembled WGS sequence"/>
</dbReference>
<evidence type="ECO:0000313" key="1">
    <source>
        <dbReference type="EMBL" id="GBN92076.1"/>
    </source>
</evidence>
<dbReference type="EMBL" id="BGPR01024988">
    <property type="protein sequence ID" value="GBN93515.1"/>
    <property type="molecule type" value="Genomic_DNA"/>
</dbReference>
<evidence type="ECO:0000313" key="5">
    <source>
        <dbReference type="Proteomes" id="UP000499080"/>
    </source>
</evidence>
<evidence type="ECO:0000313" key="3">
    <source>
        <dbReference type="EMBL" id="GBN93508.1"/>
    </source>
</evidence>
<dbReference type="AlphaFoldDB" id="A0A4Y2SVV0"/>